<dbReference type="InterPro" id="IPR008136">
    <property type="entry name" value="CinA_C"/>
</dbReference>
<dbReference type="EMBL" id="CP050266">
    <property type="protein sequence ID" value="QIR05441.1"/>
    <property type="molecule type" value="Genomic_DNA"/>
</dbReference>
<gene>
    <name evidence="2" type="ORF">HBA18_03015</name>
</gene>
<feature type="domain" description="CinA C-terminal" evidence="1">
    <location>
        <begin position="6"/>
        <end position="157"/>
    </location>
</feature>
<sequence>MDHLYSLAKQLGDVLADAQLTITTAESCTGGGIAYCLTDVAGSSQWFHQAFVTYSNDAKQRLVKVPDMALEQYGAVSEPVVMAMAEGARERANADVAIAVSGVAGPSGGSEEKPVGTVWFAWAWREDETETEVCHFDGHRRQVREQTIAHALGHVLNRLQ</sequence>
<evidence type="ECO:0000313" key="3">
    <source>
        <dbReference type="Proteomes" id="UP000501408"/>
    </source>
</evidence>
<dbReference type="Proteomes" id="UP000501408">
    <property type="component" value="Chromosome 1"/>
</dbReference>
<name>A0ABX6K1J1_SALCS</name>
<dbReference type="NCBIfam" id="TIGR00199">
    <property type="entry name" value="PncC_domain"/>
    <property type="match status" value="1"/>
</dbReference>
<protein>
    <submittedName>
        <fullName evidence="2">CinA family protein</fullName>
    </submittedName>
</protein>
<accession>A0ABX6K1J1</accession>
<organism evidence="2 3">
    <name type="scientific">Salinivibrio costicola</name>
    <name type="common">Vibrio costicola</name>
    <dbReference type="NCBI Taxonomy" id="51367"/>
    <lineage>
        <taxon>Bacteria</taxon>
        <taxon>Pseudomonadati</taxon>
        <taxon>Pseudomonadota</taxon>
        <taxon>Gammaproteobacteria</taxon>
        <taxon>Vibrionales</taxon>
        <taxon>Vibrionaceae</taxon>
        <taxon>Salinivibrio</taxon>
    </lineage>
</organism>
<reference evidence="2 3" key="1">
    <citation type="submission" date="2020-03" db="EMBL/GenBank/DDBJ databases">
        <title>Genome mining reveals the biosynthetic pathways of PHA and ectoines of the halophilic strain Salinivibrio costicola M318 isolated from fermented shrimp paste.</title>
        <authorList>
            <person name="Doan T.V."/>
            <person name="Tran L.T."/>
            <person name="Trieu T.A."/>
            <person name="Nguyen Q.V."/>
            <person name="Quach T.N."/>
            <person name="Phi T.Q."/>
            <person name="Kumar S."/>
        </authorList>
    </citation>
    <scope>NUCLEOTIDE SEQUENCE [LARGE SCALE GENOMIC DNA]</scope>
    <source>
        <strain evidence="2 3">M318</strain>
    </source>
</reference>
<keyword evidence="3" id="KW-1185">Reference proteome</keyword>
<evidence type="ECO:0000259" key="1">
    <source>
        <dbReference type="Pfam" id="PF02464"/>
    </source>
</evidence>
<dbReference type="RefSeq" id="WP_077662274.1">
    <property type="nucleotide sequence ID" value="NZ_CP050266.1"/>
</dbReference>
<proteinExistence type="predicted"/>
<dbReference type="Gene3D" id="3.90.950.20">
    <property type="entry name" value="CinA-like"/>
    <property type="match status" value="1"/>
</dbReference>
<dbReference type="Pfam" id="PF02464">
    <property type="entry name" value="CinA"/>
    <property type="match status" value="1"/>
</dbReference>
<dbReference type="SUPFAM" id="SSF142433">
    <property type="entry name" value="CinA-like"/>
    <property type="match status" value="1"/>
</dbReference>
<dbReference type="InterPro" id="IPR036653">
    <property type="entry name" value="CinA-like_C"/>
</dbReference>
<evidence type="ECO:0000313" key="2">
    <source>
        <dbReference type="EMBL" id="QIR05441.1"/>
    </source>
</evidence>